<feature type="compositionally biased region" description="Basic and acidic residues" evidence="1">
    <location>
        <begin position="40"/>
        <end position="56"/>
    </location>
</feature>
<reference evidence="2 3" key="1">
    <citation type="submission" date="2013-12" db="EMBL/GenBank/DDBJ databases">
        <title>Draft genome of the parsitic nematode Ancylostoma duodenale.</title>
        <authorList>
            <person name="Mitreva M."/>
        </authorList>
    </citation>
    <scope>NUCLEOTIDE SEQUENCE [LARGE SCALE GENOMIC DNA]</scope>
    <source>
        <strain evidence="2 3">Zhejiang</strain>
    </source>
</reference>
<gene>
    <name evidence="2" type="ORF">ANCDUO_10349</name>
</gene>
<feature type="compositionally biased region" description="Polar residues" evidence="1">
    <location>
        <begin position="182"/>
        <end position="195"/>
    </location>
</feature>
<name>A0A0C2GR39_9BILA</name>
<protein>
    <submittedName>
        <fullName evidence="2">Uncharacterized protein</fullName>
    </submittedName>
</protein>
<dbReference type="Proteomes" id="UP000054047">
    <property type="component" value="Unassembled WGS sequence"/>
</dbReference>
<feature type="compositionally biased region" description="Polar residues" evidence="1">
    <location>
        <begin position="294"/>
        <end position="303"/>
    </location>
</feature>
<organism evidence="2 3">
    <name type="scientific">Ancylostoma duodenale</name>
    <dbReference type="NCBI Taxonomy" id="51022"/>
    <lineage>
        <taxon>Eukaryota</taxon>
        <taxon>Metazoa</taxon>
        <taxon>Ecdysozoa</taxon>
        <taxon>Nematoda</taxon>
        <taxon>Chromadorea</taxon>
        <taxon>Rhabditida</taxon>
        <taxon>Rhabditina</taxon>
        <taxon>Rhabditomorpha</taxon>
        <taxon>Strongyloidea</taxon>
        <taxon>Ancylostomatidae</taxon>
        <taxon>Ancylostomatinae</taxon>
        <taxon>Ancylostoma</taxon>
    </lineage>
</organism>
<proteinExistence type="predicted"/>
<feature type="region of interest" description="Disordered" evidence="1">
    <location>
        <begin position="106"/>
        <end position="125"/>
    </location>
</feature>
<evidence type="ECO:0000313" key="2">
    <source>
        <dbReference type="EMBL" id="KIH59421.1"/>
    </source>
</evidence>
<evidence type="ECO:0000256" key="1">
    <source>
        <dbReference type="SAM" id="MobiDB-lite"/>
    </source>
</evidence>
<dbReference type="OrthoDB" id="5837912at2759"/>
<accession>A0A0C2GR39</accession>
<sequence>MLIFAQVRNDTNSVLRIVNTDKLLSAQRSADWPKAFQQDSDPKKLDDKEAKSTTQIQKREITSVPPKEMSTATMPSTQSAATEMSNFITEIAPMNDMQTTEKKMERSPTPAQTTMTTNGPAPQADTTVRMTSTTVVGRKLTDLHPEMKQVPEAKAKPVIVQEVMPSPKMTEMPPKIDALPRQENQSQPPKMTSSRPMTTMPKTETTPIAATDMTTRVRQNPTSPAPQATGSTMPMTKGEMRTETRPKLAPIKMSSVNPAQMKPRRLPALRASKIPKKNVGMRPRGMKPVPRQMQRPQSNLKVR</sequence>
<feature type="region of interest" description="Disordered" evidence="1">
    <location>
        <begin position="172"/>
        <end position="202"/>
    </location>
</feature>
<feature type="region of interest" description="Disordered" evidence="1">
    <location>
        <begin position="216"/>
        <end position="303"/>
    </location>
</feature>
<dbReference type="AlphaFoldDB" id="A0A0C2GR39"/>
<keyword evidence="3" id="KW-1185">Reference proteome</keyword>
<dbReference type="EMBL" id="KN731977">
    <property type="protein sequence ID" value="KIH59421.1"/>
    <property type="molecule type" value="Genomic_DNA"/>
</dbReference>
<feature type="compositionally biased region" description="Polar residues" evidence="1">
    <location>
        <begin position="109"/>
        <end position="125"/>
    </location>
</feature>
<evidence type="ECO:0000313" key="3">
    <source>
        <dbReference type="Proteomes" id="UP000054047"/>
    </source>
</evidence>
<feature type="region of interest" description="Disordered" evidence="1">
    <location>
        <begin position="29"/>
        <end position="56"/>
    </location>
</feature>
<feature type="compositionally biased region" description="Polar residues" evidence="1">
    <location>
        <begin position="216"/>
        <end position="234"/>
    </location>
</feature>